<dbReference type="InterPro" id="IPR011009">
    <property type="entry name" value="Kinase-like_dom_sf"/>
</dbReference>
<dbReference type="CDD" id="cd14014">
    <property type="entry name" value="STKc_PknB_like"/>
    <property type="match status" value="1"/>
</dbReference>
<feature type="compositionally biased region" description="Pro residues" evidence="5">
    <location>
        <begin position="439"/>
        <end position="455"/>
    </location>
</feature>
<dbReference type="SUPFAM" id="SSF56112">
    <property type="entry name" value="Protein kinase-like (PK-like)"/>
    <property type="match status" value="1"/>
</dbReference>
<evidence type="ECO:0000313" key="8">
    <source>
        <dbReference type="Proteomes" id="UP000319976"/>
    </source>
</evidence>
<evidence type="ECO:0000313" key="7">
    <source>
        <dbReference type="EMBL" id="QDT65820.1"/>
    </source>
</evidence>
<feature type="compositionally biased region" description="Pro residues" evidence="5">
    <location>
        <begin position="353"/>
        <end position="431"/>
    </location>
</feature>
<feature type="compositionally biased region" description="Low complexity" evidence="5">
    <location>
        <begin position="473"/>
        <end position="482"/>
    </location>
</feature>
<dbReference type="PANTHER" id="PTHR43289:SF6">
    <property type="entry name" value="SERINE_THREONINE-PROTEIN KINASE NEKL-3"/>
    <property type="match status" value="1"/>
</dbReference>
<feature type="domain" description="Protein kinase" evidence="6">
    <location>
        <begin position="17"/>
        <end position="283"/>
    </location>
</feature>
<feature type="region of interest" description="Disordered" evidence="5">
    <location>
        <begin position="309"/>
        <end position="505"/>
    </location>
</feature>
<keyword evidence="8" id="KW-1185">Reference proteome</keyword>
<dbReference type="Gene3D" id="3.30.200.20">
    <property type="entry name" value="Phosphorylase Kinase, domain 1"/>
    <property type="match status" value="1"/>
</dbReference>
<dbReference type="PRINTS" id="PR01217">
    <property type="entry name" value="PRICHEXTENSN"/>
</dbReference>
<keyword evidence="2" id="KW-0547">Nucleotide-binding</keyword>
<dbReference type="GO" id="GO:0004674">
    <property type="term" value="F:protein serine/threonine kinase activity"/>
    <property type="evidence" value="ECO:0007669"/>
    <property type="project" value="UniProtKB-EC"/>
</dbReference>
<dbReference type="PROSITE" id="PS50011">
    <property type="entry name" value="PROTEIN_KINASE_DOM"/>
    <property type="match status" value="1"/>
</dbReference>
<evidence type="ECO:0000256" key="2">
    <source>
        <dbReference type="ARBA" id="ARBA00022741"/>
    </source>
</evidence>
<name>A0A517TBS6_9PLAN</name>
<dbReference type="EC" id="2.7.11.1" evidence="7"/>
<dbReference type="RefSeq" id="WP_197439644.1">
    <property type="nucleotide sequence ID" value="NZ_CP036316.1"/>
</dbReference>
<keyword evidence="4" id="KW-0067">ATP-binding</keyword>
<dbReference type="Pfam" id="PF00069">
    <property type="entry name" value="Pkinase"/>
    <property type="match status" value="1"/>
</dbReference>
<keyword evidence="1 7" id="KW-0808">Transferase</keyword>
<dbReference type="Gene3D" id="1.10.510.10">
    <property type="entry name" value="Transferase(Phosphotransferase) domain 1"/>
    <property type="match status" value="1"/>
</dbReference>
<organism evidence="7 8">
    <name type="scientific">Calycomorphotria hydatis</name>
    <dbReference type="NCBI Taxonomy" id="2528027"/>
    <lineage>
        <taxon>Bacteria</taxon>
        <taxon>Pseudomonadati</taxon>
        <taxon>Planctomycetota</taxon>
        <taxon>Planctomycetia</taxon>
        <taxon>Planctomycetales</taxon>
        <taxon>Planctomycetaceae</taxon>
        <taxon>Calycomorphotria</taxon>
    </lineage>
</organism>
<reference evidence="7 8" key="1">
    <citation type="submission" date="2019-02" db="EMBL/GenBank/DDBJ databases">
        <title>Deep-cultivation of Planctomycetes and their phenomic and genomic characterization uncovers novel biology.</title>
        <authorList>
            <person name="Wiegand S."/>
            <person name="Jogler M."/>
            <person name="Boedeker C."/>
            <person name="Pinto D."/>
            <person name="Vollmers J."/>
            <person name="Rivas-Marin E."/>
            <person name="Kohn T."/>
            <person name="Peeters S.H."/>
            <person name="Heuer A."/>
            <person name="Rast P."/>
            <person name="Oberbeckmann S."/>
            <person name="Bunk B."/>
            <person name="Jeske O."/>
            <person name="Meyerdierks A."/>
            <person name="Storesund J.E."/>
            <person name="Kallscheuer N."/>
            <person name="Luecker S."/>
            <person name="Lage O.M."/>
            <person name="Pohl T."/>
            <person name="Merkel B.J."/>
            <person name="Hornburger P."/>
            <person name="Mueller R.-W."/>
            <person name="Bruemmer F."/>
            <person name="Labrenz M."/>
            <person name="Spormann A.M."/>
            <person name="Op den Camp H."/>
            <person name="Overmann J."/>
            <person name="Amann R."/>
            <person name="Jetten M.S.M."/>
            <person name="Mascher T."/>
            <person name="Medema M.H."/>
            <person name="Devos D.P."/>
            <person name="Kaster A.-K."/>
            <person name="Ovreas L."/>
            <person name="Rohde M."/>
            <person name="Galperin M.Y."/>
            <person name="Jogler C."/>
        </authorList>
    </citation>
    <scope>NUCLEOTIDE SEQUENCE [LARGE SCALE GENOMIC DNA]</scope>
    <source>
        <strain evidence="7 8">V22</strain>
    </source>
</reference>
<dbReference type="Proteomes" id="UP000319976">
    <property type="component" value="Chromosome"/>
</dbReference>
<gene>
    <name evidence="7" type="primary">pknH_2</name>
    <name evidence="7" type="ORF">V22_30820</name>
</gene>
<dbReference type="SMART" id="SM00220">
    <property type="entry name" value="S_TKc"/>
    <property type="match status" value="1"/>
</dbReference>
<accession>A0A517TBS6</accession>
<keyword evidence="3 7" id="KW-0418">Kinase</keyword>
<sequence>MAEASESTPQSTQVGEYQLVTPIAKGNLTEIWEATEPGGRTVALKMLTPEARKRSDLVSMLKHEVKVCKGLEHPNLVPVRKFIKTKEHVCVVMDLVKSPTLKSAMGQDLLDVHSRLIRLVEGIGLSLGYMHSKGWIHNDIKPDNILFTKGGEVRLIDFSLCMKAPTGVNAIFAAGGISAIRGTRTYIAPETIQKKYPTFQTDIYSLGVTMFEVLTGQVPYTANTPNDLLRKHLAAKIPPPSSLNENVSPEGDRLITKMMSKQPAKRHKTVDEVVAEMRSTKFFIKTPEELVKEREEKIAKEKAGDSIAVRLDSRADAERGGINAPSTRKPPKPKPAVPPPQPAAPPVAQQPVAQPPVAQPPVSQPPVSQPPVSQPPVSQPPVSQPPVAAPPPVQTPVPATPVQQPPVAQPPVQPAPAPVQPPPVSQPPVAPQPVVQQPPVAPPPAATPPPQPTSPPVTGQQPLAPAASADATQPKPAENQPAQEEEQKKTIQNVGKGAISAEEAKNLPVMGMDELPDIL</sequence>
<dbReference type="InterPro" id="IPR000719">
    <property type="entry name" value="Prot_kinase_dom"/>
</dbReference>
<evidence type="ECO:0000256" key="3">
    <source>
        <dbReference type="ARBA" id="ARBA00022777"/>
    </source>
</evidence>
<dbReference type="GO" id="GO:0005524">
    <property type="term" value="F:ATP binding"/>
    <property type="evidence" value="ECO:0007669"/>
    <property type="project" value="UniProtKB-KW"/>
</dbReference>
<dbReference type="KEGG" id="chya:V22_30820"/>
<evidence type="ECO:0000256" key="1">
    <source>
        <dbReference type="ARBA" id="ARBA00022679"/>
    </source>
</evidence>
<protein>
    <submittedName>
        <fullName evidence="7">Serine/threonine-protein kinase PknH</fullName>
        <ecNumber evidence="7">2.7.11.1</ecNumber>
    </submittedName>
</protein>
<feature type="compositionally biased region" description="Pro residues" evidence="5">
    <location>
        <begin position="333"/>
        <end position="345"/>
    </location>
</feature>
<evidence type="ECO:0000256" key="5">
    <source>
        <dbReference type="SAM" id="MobiDB-lite"/>
    </source>
</evidence>
<proteinExistence type="predicted"/>
<evidence type="ECO:0000256" key="4">
    <source>
        <dbReference type="ARBA" id="ARBA00022840"/>
    </source>
</evidence>
<dbReference type="PANTHER" id="PTHR43289">
    <property type="entry name" value="MITOGEN-ACTIVATED PROTEIN KINASE KINASE KINASE 20-RELATED"/>
    <property type="match status" value="1"/>
</dbReference>
<evidence type="ECO:0000259" key="6">
    <source>
        <dbReference type="PROSITE" id="PS50011"/>
    </source>
</evidence>
<dbReference type="AlphaFoldDB" id="A0A517TBS6"/>
<dbReference type="EMBL" id="CP036316">
    <property type="protein sequence ID" value="QDT65820.1"/>
    <property type="molecule type" value="Genomic_DNA"/>
</dbReference>